<dbReference type="OrthoDB" id="3626597at2759"/>
<dbReference type="InterPro" id="IPR057247">
    <property type="entry name" value="CARBOXYPEPT_ZN_2"/>
</dbReference>
<evidence type="ECO:0000256" key="5">
    <source>
        <dbReference type="ARBA" id="ARBA00022723"/>
    </source>
</evidence>
<keyword evidence="5" id="KW-0479">Metal-binding</keyword>
<comment type="cofactor">
    <cofactor evidence="1">
        <name>Zn(2+)</name>
        <dbReference type="ChEBI" id="CHEBI:29105"/>
    </cofactor>
</comment>
<dbReference type="GO" id="GO:0008270">
    <property type="term" value="F:zinc ion binding"/>
    <property type="evidence" value="ECO:0007669"/>
    <property type="project" value="InterPro"/>
</dbReference>
<dbReference type="FunFam" id="3.40.630.10:FF:000084">
    <property type="entry name" value="Carboxypeptidase B2"/>
    <property type="match status" value="1"/>
</dbReference>
<organism evidence="12 13">
    <name type="scientific">Blyttiomyces helicus</name>
    <dbReference type="NCBI Taxonomy" id="388810"/>
    <lineage>
        <taxon>Eukaryota</taxon>
        <taxon>Fungi</taxon>
        <taxon>Fungi incertae sedis</taxon>
        <taxon>Chytridiomycota</taxon>
        <taxon>Chytridiomycota incertae sedis</taxon>
        <taxon>Chytridiomycetes</taxon>
        <taxon>Chytridiomycetes incertae sedis</taxon>
        <taxon>Blyttiomyces</taxon>
    </lineage>
</organism>
<comment type="similarity">
    <text evidence="2 10">Belongs to the peptidase M14 family.</text>
</comment>
<dbReference type="Gene3D" id="3.40.630.10">
    <property type="entry name" value="Zn peptidases"/>
    <property type="match status" value="1"/>
</dbReference>
<feature type="active site" description="Proton donor/acceptor" evidence="10">
    <location>
        <position position="173"/>
    </location>
</feature>
<feature type="domain" description="Peptidase M14" evidence="11">
    <location>
        <begin position="1"/>
        <end position="211"/>
    </location>
</feature>
<evidence type="ECO:0000256" key="10">
    <source>
        <dbReference type="PROSITE-ProRule" id="PRU01379"/>
    </source>
</evidence>
<evidence type="ECO:0000313" key="12">
    <source>
        <dbReference type="EMBL" id="RKO83122.1"/>
    </source>
</evidence>
<evidence type="ECO:0000256" key="4">
    <source>
        <dbReference type="ARBA" id="ARBA00022670"/>
    </source>
</evidence>
<keyword evidence="7" id="KW-0378">Hydrolase</keyword>
<dbReference type="GO" id="GO:0006508">
    <property type="term" value="P:proteolysis"/>
    <property type="evidence" value="ECO:0007669"/>
    <property type="project" value="UniProtKB-KW"/>
</dbReference>
<dbReference type="InterPro" id="IPR000834">
    <property type="entry name" value="Peptidase_M14"/>
</dbReference>
<accession>A0A4P9VVH2</accession>
<dbReference type="PROSITE" id="PS00133">
    <property type="entry name" value="CARBOXYPEPT_ZN_2"/>
    <property type="match status" value="1"/>
</dbReference>
<keyword evidence="8" id="KW-0862">Zinc</keyword>
<evidence type="ECO:0000259" key="11">
    <source>
        <dbReference type="PROSITE" id="PS52035"/>
    </source>
</evidence>
<keyword evidence="13" id="KW-1185">Reference proteome</keyword>
<evidence type="ECO:0000256" key="1">
    <source>
        <dbReference type="ARBA" id="ARBA00001947"/>
    </source>
</evidence>
<evidence type="ECO:0000256" key="3">
    <source>
        <dbReference type="ARBA" id="ARBA00022645"/>
    </source>
</evidence>
<evidence type="ECO:0000256" key="2">
    <source>
        <dbReference type="ARBA" id="ARBA00005988"/>
    </source>
</evidence>
<dbReference type="GO" id="GO:0004181">
    <property type="term" value="F:metallocarboxypeptidase activity"/>
    <property type="evidence" value="ECO:0007669"/>
    <property type="project" value="InterPro"/>
</dbReference>
<proteinExistence type="inferred from homology"/>
<dbReference type="EMBL" id="ML001632">
    <property type="protein sequence ID" value="RKO83122.1"/>
    <property type="molecule type" value="Genomic_DNA"/>
</dbReference>
<feature type="non-terminal residue" evidence="12">
    <location>
        <position position="1"/>
    </location>
</feature>
<evidence type="ECO:0000256" key="6">
    <source>
        <dbReference type="ARBA" id="ARBA00022729"/>
    </source>
</evidence>
<dbReference type="AlphaFoldDB" id="A0A4P9VVH2"/>
<evidence type="ECO:0000256" key="7">
    <source>
        <dbReference type="ARBA" id="ARBA00022801"/>
    </source>
</evidence>
<evidence type="ECO:0000256" key="8">
    <source>
        <dbReference type="ARBA" id="ARBA00022833"/>
    </source>
</evidence>
<evidence type="ECO:0000313" key="13">
    <source>
        <dbReference type="Proteomes" id="UP000269721"/>
    </source>
</evidence>
<keyword evidence="6" id="KW-0732">Signal</keyword>
<dbReference type="PROSITE" id="PS52035">
    <property type="entry name" value="PEPTIDASE_M14"/>
    <property type="match status" value="1"/>
</dbReference>
<keyword evidence="4" id="KW-0645">Protease</keyword>
<keyword evidence="9" id="KW-0482">Metalloprotease</keyword>
<reference evidence="13" key="1">
    <citation type="journal article" date="2018" name="Nat. Microbiol.">
        <title>Leveraging single-cell genomics to expand the fungal tree of life.</title>
        <authorList>
            <person name="Ahrendt S.R."/>
            <person name="Quandt C.A."/>
            <person name="Ciobanu D."/>
            <person name="Clum A."/>
            <person name="Salamov A."/>
            <person name="Andreopoulos B."/>
            <person name="Cheng J.F."/>
            <person name="Woyke T."/>
            <person name="Pelin A."/>
            <person name="Henrissat B."/>
            <person name="Reynolds N.K."/>
            <person name="Benny G.L."/>
            <person name="Smith M.E."/>
            <person name="James T.Y."/>
            <person name="Grigoriev I.V."/>
        </authorList>
    </citation>
    <scope>NUCLEOTIDE SEQUENCE [LARGE SCALE GENOMIC DNA]</scope>
</reference>
<dbReference type="Proteomes" id="UP000269721">
    <property type="component" value="Unassembled WGS sequence"/>
</dbReference>
<dbReference type="Pfam" id="PF00246">
    <property type="entry name" value="Peptidase_M14"/>
    <property type="match status" value="1"/>
</dbReference>
<dbReference type="SMART" id="SM00631">
    <property type="entry name" value="Zn_pept"/>
    <property type="match status" value="1"/>
</dbReference>
<sequence length="215" mass="23316">VLNVDGYLFTWDTNGDRLFRKNRVPNPGSTCVGTDPNRNFKDHWSQEYGGEADPCTDDYWGSAAFTSAEALSIAKYVKSLGNVVSYIDFHSYSELFMYPYGWLSDVTNEVCQGGSPDASTQGPGATDAVNAIQAVNGETFTSGDVCDTIYPASGNSIDYMYSEAGVTYAYAIELRPNANDASGNGFLLPADQILPAAKETWAGMQALWNYISPLV</sequence>
<evidence type="ECO:0000256" key="9">
    <source>
        <dbReference type="ARBA" id="ARBA00023049"/>
    </source>
</evidence>
<dbReference type="PANTHER" id="PTHR11705">
    <property type="entry name" value="PROTEASE FAMILY M14 CARBOXYPEPTIDASE A,B"/>
    <property type="match status" value="1"/>
</dbReference>
<keyword evidence="3" id="KW-0121">Carboxypeptidase</keyword>
<dbReference type="GO" id="GO:0005615">
    <property type="term" value="C:extracellular space"/>
    <property type="evidence" value="ECO:0007669"/>
    <property type="project" value="TreeGrafter"/>
</dbReference>
<dbReference type="SUPFAM" id="SSF53187">
    <property type="entry name" value="Zn-dependent exopeptidases"/>
    <property type="match status" value="1"/>
</dbReference>
<dbReference type="PANTHER" id="PTHR11705:SF143">
    <property type="entry name" value="SLL0236 PROTEIN"/>
    <property type="match status" value="1"/>
</dbReference>
<protein>
    <recommendedName>
        <fullName evidence="11">Peptidase M14 domain-containing protein</fullName>
    </recommendedName>
</protein>
<name>A0A4P9VVH2_9FUNG</name>
<gene>
    <name evidence="12" type="ORF">BDK51DRAFT_25221</name>
</gene>